<dbReference type="PRINTS" id="PR00437">
    <property type="entry name" value="SMALLCYTKCXC"/>
</dbReference>
<keyword evidence="4 7" id="KW-0202">Cytokine</keyword>
<dbReference type="STRING" id="9708.A0A2U3VES8"/>
<evidence type="ECO:0000313" key="10">
    <source>
        <dbReference type="Proteomes" id="UP000245340"/>
    </source>
</evidence>
<dbReference type="KEGG" id="oro:101376670"/>
<accession>A0A2U3VES8</accession>
<dbReference type="InterPro" id="IPR001811">
    <property type="entry name" value="Chemokine_IL8-like_dom"/>
</dbReference>
<dbReference type="InterPro" id="IPR018048">
    <property type="entry name" value="Chemokine_CXC_CS"/>
</dbReference>
<dbReference type="InParanoid" id="A0A2U3VES8"/>
<reference evidence="11" key="1">
    <citation type="submission" date="2025-08" db="UniProtKB">
        <authorList>
            <consortium name="RefSeq"/>
        </authorList>
    </citation>
    <scope>IDENTIFICATION</scope>
</reference>
<evidence type="ECO:0000256" key="1">
    <source>
        <dbReference type="ARBA" id="ARBA00004613"/>
    </source>
</evidence>
<dbReference type="GO" id="GO:0042119">
    <property type="term" value="P:neutrophil activation"/>
    <property type="evidence" value="ECO:0007669"/>
    <property type="project" value="UniProtKB-ARBA"/>
</dbReference>
<comment type="subcellular location">
    <subcellularLocation>
        <location evidence="1 7">Secreted</location>
    </subcellularLocation>
</comment>
<evidence type="ECO:0000256" key="8">
    <source>
        <dbReference type="SAM" id="SignalP"/>
    </source>
</evidence>
<dbReference type="GO" id="GO:0006955">
    <property type="term" value="P:immune response"/>
    <property type="evidence" value="ECO:0007669"/>
    <property type="project" value="InterPro"/>
</dbReference>
<dbReference type="InterPro" id="IPR033899">
    <property type="entry name" value="CXC_Chemokine_domain"/>
</dbReference>
<dbReference type="InterPro" id="IPR039809">
    <property type="entry name" value="Chemokine_b/g/d"/>
</dbReference>
<feature type="chain" id="PRO_5015397167" description="C-X-C motif chemokine" evidence="8">
    <location>
        <begin position="40"/>
        <end position="119"/>
    </location>
</feature>
<feature type="signal peptide" evidence="8">
    <location>
        <begin position="1"/>
        <end position="39"/>
    </location>
</feature>
<dbReference type="InterPro" id="IPR001089">
    <property type="entry name" value="Chemokine_CXC"/>
</dbReference>
<dbReference type="Proteomes" id="UP000245340">
    <property type="component" value="Unplaced"/>
</dbReference>
<dbReference type="PANTHER" id="PTHR12015">
    <property type="entry name" value="SMALL INDUCIBLE CYTOKINE A"/>
    <property type="match status" value="1"/>
</dbReference>
<dbReference type="Pfam" id="PF00048">
    <property type="entry name" value="IL8"/>
    <property type="match status" value="1"/>
</dbReference>
<dbReference type="PRINTS" id="PR00436">
    <property type="entry name" value="INTERLEUKIN8"/>
</dbReference>
<protein>
    <recommendedName>
        <fullName evidence="7">C-X-C motif chemokine</fullName>
    </recommendedName>
</protein>
<dbReference type="AlphaFoldDB" id="A0A2U3VES8"/>
<evidence type="ECO:0000256" key="7">
    <source>
        <dbReference type="RuleBase" id="RU361149"/>
    </source>
</evidence>
<evidence type="ECO:0000256" key="5">
    <source>
        <dbReference type="ARBA" id="ARBA00022525"/>
    </source>
</evidence>
<dbReference type="FunFam" id="2.40.50.40:FF:000004">
    <property type="entry name" value="C-X-C motif chemokine"/>
    <property type="match status" value="1"/>
</dbReference>
<keyword evidence="6" id="KW-1015">Disulfide bond</keyword>
<keyword evidence="10" id="KW-1185">Reference proteome</keyword>
<dbReference type="Gene3D" id="2.40.50.40">
    <property type="match status" value="1"/>
</dbReference>
<organism evidence="10 11">
    <name type="scientific">Odobenus rosmarus divergens</name>
    <name type="common">Pacific walrus</name>
    <dbReference type="NCBI Taxonomy" id="9708"/>
    <lineage>
        <taxon>Eukaryota</taxon>
        <taxon>Metazoa</taxon>
        <taxon>Chordata</taxon>
        <taxon>Craniata</taxon>
        <taxon>Vertebrata</taxon>
        <taxon>Euteleostomi</taxon>
        <taxon>Mammalia</taxon>
        <taxon>Eutheria</taxon>
        <taxon>Laurasiatheria</taxon>
        <taxon>Carnivora</taxon>
        <taxon>Caniformia</taxon>
        <taxon>Pinnipedia</taxon>
        <taxon>Odobenidae</taxon>
        <taxon>Odobenus</taxon>
    </lineage>
</organism>
<dbReference type="PANTHER" id="PTHR12015:SF198">
    <property type="entry name" value="PLATELET BASIC PROTEIN"/>
    <property type="match status" value="1"/>
</dbReference>
<dbReference type="SUPFAM" id="SSF54117">
    <property type="entry name" value="Interleukin 8-like chemokines"/>
    <property type="match status" value="1"/>
</dbReference>
<evidence type="ECO:0000256" key="6">
    <source>
        <dbReference type="ARBA" id="ARBA00023157"/>
    </source>
</evidence>
<dbReference type="RefSeq" id="XP_004392996.1">
    <property type="nucleotide sequence ID" value="XM_004392939.1"/>
</dbReference>
<keyword evidence="8" id="KW-0732">Signal</keyword>
<dbReference type="GO" id="GO:0030593">
    <property type="term" value="P:neutrophil chemotaxis"/>
    <property type="evidence" value="ECO:0007669"/>
    <property type="project" value="UniProtKB-ARBA"/>
</dbReference>
<dbReference type="OrthoDB" id="8872899at2759"/>
<comment type="similarity">
    <text evidence="2 7">Belongs to the intercrine alpha (chemokine CxC) family.</text>
</comment>
<dbReference type="GeneID" id="101376670"/>
<evidence type="ECO:0000313" key="11">
    <source>
        <dbReference type="RefSeq" id="XP_004392996.1"/>
    </source>
</evidence>
<dbReference type="GO" id="GO:0008009">
    <property type="term" value="F:chemokine activity"/>
    <property type="evidence" value="ECO:0007669"/>
    <property type="project" value="InterPro"/>
</dbReference>
<name>A0A2U3VES8_ODORO</name>
<evidence type="ECO:0000259" key="9">
    <source>
        <dbReference type="SMART" id="SM00199"/>
    </source>
</evidence>
<evidence type="ECO:0000256" key="2">
    <source>
        <dbReference type="ARBA" id="ARBA00010665"/>
    </source>
</evidence>
<evidence type="ECO:0000256" key="4">
    <source>
        <dbReference type="ARBA" id="ARBA00022514"/>
    </source>
</evidence>
<dbReference type="PROSITE" id="PS00471">
    <property type="entry name" value="SMALL_CYTOKINES_CXC"/>
    <property type="match status" value="1"/>
</dbReference>
<dbReference type="CDD" id="cd00273">
    <property type="entry name" value="Chemokine_CXC"/>
    <property type="match status" value="1"/>
</dbReference>
<sequence>MSLRPNAASSCTRTSPLRVLQGLLVLSLLLTTLLPWAAGETQSVDRKKFFELYCMCLKTVSGIHPNNIQSLEVLRAGPHCANVQVIATLKNGKKICLDPEAPKIKKIVEKILESHGSTA</sequence>
<keyword evidence="3 7" id="KW-0145">Chemotaxis</keyword>
<proteinExistence type="inferred from homology"/>
<dbReference type="GO" id="GO:0006952">
    <property type="term" value="P:defense response"/>
    <property type="evidence" value="ECO:0007669"/>
    <property type="project" value="InterPro"/>
</dbReference>
<dbReference type="SMART" id="SM00199">
    <property type="entry name" value="SCY"/>
    <property type="match status" value="1"/>
</dbReference>
<gene>
    <name evidence="11" type="primary">LOC101376670</name>
</gene>
<keyword evidence="5 7" id="KW-0964">Secreted</keyword>
<dbReference type="InterPro" id="IPR036048">
    <property type="entry name" value="Interleukin_8-like_sf"/>
</dbReference>
<dbReference type="GO" id="GO:0005615">
    <property type="term" value="C:extracellular space"/>
    <property type="evidence" value="ECO:0007669"/>
    <property type="project" value="UniProtKB-UniRule"/>
</dbReference>
<feature type="domain" description="Chemokine interleukin-8-like" evidence="9">
    <location>
        <begin position="51"/>
        <end position="111"/>
    </location>
</feature>
<evidence type="ECO:0000256" key="3">
    <source>
        <dbReference type="ARBA" id="ARBA00022500"/>
    </source>
</evidence>